<proteinExistence type="predicted"/>
<dbReference type="AlphaFoldDB" id="A0A0K0E075"/>
<name>A0A0K0E075_STRER</name>
<organism evidence="1">
    <name type="scientific">Strongyloides stercoralis</name>
    <name type="common">Threadworm</name>
    <dbReference type="NCBI Taxonomy" id="6248"/>
    <lineage>
        <taxon>Eukaryota</taxon>
        <taxon>Metazoa</taxon>
        <taxon>Ecdysozoa</taxon>
        <taxon>Nematoda</taxon>
        <taxon>Chromadorea</taxon>
        <taxon>Rhabditida</taxon>
        <taxon>Tylenchina</taxon>
        <taxon>Panagrolaimomorpha</taxon>
        <taxon>Strongyloidoidea</taxon>
        <taxon>Strongyloididae</taxon>
        <taxon>Strongyloides</taxon>
    </lineage>
</organism>
<sequence length="90" mass="10073">MKAFDSIEKQAVLNALKLHFVSEPYVEIIEQLYSECSTNISLIRHTVKVPVKKEVKEGDVLSPSLFSACLKIVLRDLETSGGIRINSKIL</sequence>
<protein>
    <submittedName>
        <fullName evidence="1">Reverse transcriptase domain-containing protein</fullName>
    </submittedName>
</protein>
<accession>A0A0K0E075</accession>
<reference evidence="1" key="1">
    <citation type="submission" date="2015-08" db="UniProtKB">
        <authorList>
            <consortium name="WormBaseParasite"/>
        </authorList>
    </citation>
    <scope>IDENTIFICATION</scope>
</reference>
<evidence type="ECO:0000313" key="1">
    <source>
        <dbReference type="WBParaSite" id="SSTP_0000289133.1"/>
    </source>
</evidence>
<dbReference type="WBParaSite" id="SSTP_0000289133.1">
    <property type="protein sequence ID" value="SSTP_0000289133.1"/>
    <property type="gene ID" value="SSTP_0000289133"/>
</dbReference>
<dbReference type="STRING" id="6248.A0A0K0E075"/>